<dbReference type="GO" id="GO:0005886">
    <property type="term" value="C:plasma membrane"/>
    <property type="evidence" value="ECO:0007669"/>
    <property type="project" value="UniProtKB-SubCell"/>
</dbReference>
<dbReference type="InterPro" id="IPR003661">
    <property type="entry name" value="HisK_dim/P_dom"/>
</dbReference>
<dbReference type="PROSITE" id="PS50109">
    <property type="entry name" value="HIS_KIN"/>
    <property type="match status" value="1"/>
</dbReference>
<dbReference type="Gene3D" id="6.10.340.10">
    <property type="match status" value="1"/>
</dbReference>
<dbReference type="InterPro" id="IPR003660">
    <property type="entry name" value="HAMP_dom"/>
</dbReference>
<dbReference type="PANTHER" id="PTHR44936:SF10">
    <property type="entry name" value="SENSOR PROTEIN RSTB"/>
    <property type="match status" value="1"/>
</dbReference>
<dbReference type="SUPFAM" id="SSF55874">
    <property type="entry name" value="ATPase domain of HSP90 chaperone/DNA topoisomerase II/histidine kinase"/>
    <property type="match status" value="1"/>
</dbReference>
<evidence type="ECO:0000256" key="2">
    <source>
        <dbReference type="ARBA" id="ARBA00004651"/>
    </source>
</evidence>
<keyword evidence="5" id="KW-0597">Phosphoprotein</keyword>
<dbReference type="EMBL" id="WNDX01000217">
    <property type="protein sequence ID" value="KAF1035560.1"/>
    <property type="molecule type" value="Genomic_DNA"/>
</dbReference>
<keyword evidence="9" id="KW-0067">ATP-binding</keyword>
<keyword evidence="11" id="KW-1133">Transmembrane helix</keyword>
<dbReference type="InterPro" id="IPR005467">
    <property type="entry name" value="His_kinase_dom"/>
</dbReference>
<comment type="catalytic activity">
    <reaction evidence="1">
        <text>ATP + protein L-histidine = ADP + protein N-phospho-L-histidine.</text>
        <dbReference type="EC" id="2.7.13.3"/>
    </reaction>
</comment>
<evidence type="ECO:0000256" key="5">
    <source>
        <dbReference type="ARBA" id="ARBA00022553"/>
    </source>
</evidence>
<evidence type="ECO:0000259" key="12">
    <source>
        <dbReference type="PROSITE" id="PS50109"/>
    </source>
</evidence>
<keyword evidence="11" id="KW-0812">Transmembrane</keyword>
<dbReference type="PROSITE" id="PS50885">
    <property type="entry name" value="HAMP"/>
    <property type="match status" value="1"/>
</dbReference>
<evidence type="ECO:0000256" key="1">
    <source>
        <dbReference type="ARBA" id="ARBA00000085"/>
    </source>
</evidence>
<evidence type="ECO:0000259" key="13">
    <source>
        <dbReference type="PROSITE" id="PS50885"/>
    </source>
</evidence>
<proteinExistence type="predicted"/>
<dbReference type="Proteomes" id="UP000462435">
    <property type="component" value="Unassembled WGS sequence"/>
</dbReference>
<organism evidence="14 15">
    <name type="scientific">Herbaspirillum frisingense</name>
    <dbReference type="NCBI Taxonomy" id="92645"/>
    <lineage>
        <taxon>Bacteria</taxon>
        <taxon>Pseudomonadati</taxon>
        <taxon>Pseudomonadota</taxon>
        <taxon>Betaproteobacteria</taxon>
        <taxon>Burkholderiales</taxon>
        <taxon>Oxalobacteraceae</taxon>
        <taxon>Herbaspirillum</taxon>
    </lineage>
</organism>
<dbReference type="CDD" id="cd00082">
    <property type="entry name" value="HisKA"/>
    <property type="match status" value="1"/>
</dbReference>
<protein>
    <recommendedName>
        <fullName evidence="3">histidine kinase</fullName>
        <ecNumber evidence="3">2.7.13.3</ecNumber>
    </recommendedName>
</protein>
<keyword evidence="4" id="KW-1003">Cell membrane</keyword>
<keyword evidence="8 14" id="KW-0418">Kinase</keyword>
<dbReference type="Pfam" id="PF00672">
    <property type="entry name" value="HAMP"/>
    <property type="match status" value="1"/>
</dbReference>
<keyword evidence="11" id="KW-0472">Membrane</keyword>
<dbReference type="Gene3D" id="3.30.565.10">
    <property type="entry name" value="Histidine kinase-like ATPase, C-terminal domain"/>
    <property type="match status" value="1"/>
</dbReference>
<keyword evidence="7" id="KW-0547">Nucleotide-binding</keyword>
<evidence type="ECO:0000256" key="7">
    <source>
        <dbReference type="ARBA" id="ARBA00022741"/>
    </source>
</evidence>
<dbReference type="PANTHER" id="PTHR44936">
    <property type="entry name" value="SENSOR PROTEIN CREC"/>
    <property type="match status" value="1"/>
</dbReference>
<accession>A0A7V8FSX8</accession>
<dbReference type="InterPro" id="IPR036097">
    <property type="entry name" value="HisK_dim/P_sf"/>
</dbReference>
<dbReference type="SMART" id="SM00304">
    <property type="entry name" value="HAMP"/>
    <property type="match status" value="1"/>
</dbReference>
<feature type="region of interest" description="Disordered" evidence="10">
    <location>
        <begin position="304"/>
        <end position="339"/>
    </location>
</feature>
<reference evidence="15" key="1">
    <citation type="journal article" date="2020" name="MBio">
        <title>Horizontal gene transfer to a defensive symbiont with a reduced genome amongst a multipartite beetle microbiome.</title>
        <authorList>
            <person name="Waterworth S.C."/>
            <person name="Florez L.V."/>
            <person name="Rees E.R."/>
            <person name="Hertweck C."/>
            <person name="Kaltenpoth M."/>
            <person name="Kwan J.C."/>
        </authorList>
    </citation>
    <scope>NUCLEOTIDE SEQUENCE [LARGE SCALE GENOMIC DNA]</scope>
</reference>
<evidence type="ECO:0000313" key="14">
    <source>
        <dbReference type="EMBL" id="KAF1035560.1"/>
    </source>
</evidence>
<dbReference type="GO" id="GO:0000155">
    <property type="term" value="F:phosphorelay sensor kinase activity"/>
    <property type="evidence" value="ECO:0007669"/>
    <property type="project" value="InterPro"/>
</dbReference>
<evidence type="ECO:0000256" key="8">
    <source>
        <dbReference type="ARBA" id="ARBA00022777"/>
    </source>
</evidence>
<feature type="domain" description="Histidine kinase" evidence="12">
    <location>
        <begin position="141"/>
        <end position="320"/>
    </location>
</feature>
<dbReference type="SUPFAM" id="SSF158472">
    <property type="entry name" value="HAMP domain-like"/>
    <property type="match status" value="1"/>
</dbReference>
<dbReference type="InterPro" id="IPR036890">
    <property type="entry name" value="HATPase_C_sf"/>
</dbReference>
<dbReference type="GO" id="GO:0005524">
    <property type="term" value="F:ATP binding"/>
    <property type="evidence" value="ECO:0007669"/>
    <property type="project" value="UniProtKB-KW"/>
</dbReference>
<evidence type="ECO:0000256" key="9">
    <source>
        <dbReference type="ARBA" id="ARBA00022840"/>
    </source>
</evidence>
<dbReference type="CDD" id="cd06225">
    <property type="entry name" value="HAMP"/>
    <property type="match status" value="1"/>
</dbReference>
<keyword evidence="6" id="KW-0808">Transferase</keyword>
<feature type="transmembrane region" description="Helical" evidence="11">
    <location>
        <begin position="56"/>
        <end position="77"/>
    </location>
</feature>
<dbReference type="Gene3D" id="1.10.287.130">
    <property type="match status" value="1"/>
</dbReference>
<gene>
    <name evidence="14" type="primary">baeS_2</name>
    <name evidence="14" type="ORF">GAK35_04187</name>
</gene>
<feature type="domain" description="HAMP" evidence="13">
    <location>
        <begin position="79"/>
        <end position="133"/>
    </location>
</feature>
<dbReference type="InterPro" id="IPR050980">
    <property type="entry name" value="2C_sensor_his_kinase"/>
</dbReference>
<evidence type="ECO:0000313" key="15">
    <source>
        <dbReference type="Proteomes" id="UP000462435"/>
    </source>
</evidence>
<dbReference type="AlphaFoldDB" id="A0A7V8FSX8"/>
<comment type="caution">
    <text evidence="14">The sequence shown here is derived from an EMBL/GenBank/DDBJ whole genome shotgun (WGS) entry which is preliminary data.</text>
</comment>
<name>A0A7V8FSX8_9BURK</name>
<dbReference type="Pfam" id="PF00512">
    <property type="entry name" value="HisKA"/>
    <property type="match status" value="1"/>
</dbReference>
<evidence type="ECO:0000256" key="6">
    <source>
        <dbReference type="ARBA" id="ARBA00022679"/>
    </source>
</evidence>
<dbReference type="EC" id="2.7.13.3" evidence="3"/>
<evidence type="ECO:0000256" key="11">
    <source>
        <dbReference type="SAM" id="Phobius"/>
    </source>
</evidence>
<dbReference type="SMART" id="SM00388">
    <property type="entry name" value="HisKA"/>
    <property type="match status" value="1"/>
</dbReference>
<evidence type="ECO:0000256" key="4">
    <source>
        <dbReference type="ARBA" id="ARBA00022475"/>
    </source>
</evidence>
<sequence length="382" mass="41626">MKLGGLSRQIVLSMMAIAFGVTLLVVITSYIFYYFLAKYSPELMEQNTMVPSAPEWVWILTTTAVGLAVAVLVAINLSRRILTPLNSVTESIRRIALGDLTARASAGDRHVGEASMLADDFNALADQLQRVTEEQAFWNAAIAHELRTPVTILRGRLQGLADGVFAPDQKQFGSLLFQVENLVRLIEDLRVVSLAASGHLSLQLRSTTLEAEVTTVLSLYEDTLRAGGQIPVLDLESEPVPCDPVRIRQALLALLENAHRHAVAGQIRIASRVVDNFCYLSVEERRARHRPGIPALCVQGLPPRQDRWRRGQQRPGTGRGRGDCPGARRRSVLLPDAGGRHQVPDALAAATRGRGGDRVMLPLARLHAGGRGMGARIGAMPV</sequence>
<feature type="transmembrane region" description="Helical" evidence="11">
    <location>
        <begin position="12"/>
        <end position="36"/>
    </location>
</feature>
<comment type="subcellular location">
    <subcellularLocation>
        <location evidence="2">Cell membrane</location>
        <topology evidence="2">Multi-pass membrane protein</topology>
    </subcellularLocation>
</comment>
<evidence type="ECO:0000256" key="10">
    <source>
        <dbReference type="SAM" id="MobiDB-lite"/>
    </source>
</evidence>
<dbReference type="SUPFAM" id="SSF47384">
    <property type="entry name" value="Homodimeric domain of signal transducing histidine kinase"/>
    <property type="match status" value="1"/>
</dbReference>
<evidence type="ECO:0000256" key="3">
    <source>
        <dbReference type="ARBA" id="ARBA00012438"/>
    </source>
</evidence>